<dbReference type="Proteomes" id="UP000264330">
    <property type="component" value="Unassembled WGS sequence"/>
</dbReference>
<sequence>MVQIDEEVLDLDYAICKLDKADILKLILEEIPTSKKGRNIVLAKFITKTPANITKANTIRIK</sequence>
<dbReference type="AlphaFoldDB" id="A0A3D5J2S9"/>
<comment type="caution">
    <text evidence="1">The sequence shown here is derived from an EMBL/GenBank/DDBJ whole genome shotgun (WGS) entry which is preliminary data.</text>
</comment>
<dbReference type="RefSeq" id="WP_013070305.1">
    <property type="nucleotide sequence ID" value="NZ_CALFQJ010000241.1"/>
</dbReference>
<reference evidence="1 2" key="1">
    <citation type="journal article" date="2018" name="Nat. Biotechnol.">
        <title>A standardized bacterial taxonomy based on genome phylogeny substantially revises the tree of life.</title>
        <authorList>
            <person name="Parks D.H."/>
            <person name="Chuvochina M."/>
            <person name="Waite D.W."/>
            <person name="Rinke C."/>
            <person name="Skarshewski A."/>
            <person name="Chaumeil P.A."/>
            <person name="Hugenholtz P."/>
        </authorList>
    </citation>
    <scope>NUCLEOTIDE SEQUENCE [LARGE SCALE GENOMIC DNA]</scope>
    <source>
        <strain evidence="1">UBA9359</strain>
    </source>
</reference>
<proteinExistence type="predicted"/>
<accession>A0A3D5J2S9</accession>
<name>A0A3D5J2S9_9FLAO</name>
<organism evidence="1 2">
    <name type="scientific">Zunongwangia profunda</name>
    <dbReference type="NCBI Taxonomy" id="398743"/>
    <lineage>
        <taxon>Bacteria</taxon>
        <taxon>Pseudomonadati</taxon>
        <taxon>Bacteroidota</taxon>
        <taxon>Flavobacteriia</taxon>
        <taxon>Flavobacteriales</taxon>
        <taxon>Flavobacteriaceae</taxon>
        <taxon>Zunongwangia</taxon>
    </lineage>
</organism>
<protein>
    <submittedName>
        <fullName evidence="1">Uncharacterized protein</fullName>
    </submittedName>
</protein>
<evidence type="ECO:0000313" key="1">
    <source>
        <dbReference type="EMBL" id="HCV82273.1"/>
    </source>
</evidence>
<evidence type="ECO:0000313" key="2">
    <source>
        <dbReference type="Proteomes" id="UP000264330"/>
    </source>
</evidence>
<gene>
    <name evidence="1" type="ORF">DGQ38_14610</name>
</gene>
<dbReference type="EMBL" id="DPMF01000339">
    <property type="protein sequence ID" value="HCV82273.1"/>
    <property type="molecule type" value="Genomic_DNA"/>
</dbReference>